<dbReference type="Gene3D" id="3.40.50.150">
    <property type="entry name" value="Vaccinia Virus protein VP39"/>
    <property type="match status" value="2"/>
</dbReference>
<dbReference type="PIRSF" id="PIRSF036638">
    <property type="entry name" value="M_m6A_StsI"/>
    <property type="match status" value="1"/>
</dbReference>
<protein>
    <recommendedName>
        <fullName evidence="2 7">Site-specific DNA-methyltransferase (adenine-specific)</fullName>
        <ecNumber evidence="2 7">2.1.1.72</ecNumber>
    </recommendedName>
</protein>
<evidence type="ECO:0000256" key="1">
    <source>
        <dbReference type="ARBA" id="ARBA00006594"/>
    </source>
</evidence>
<dbReference type="InterPro" id="IPR002052">
    <property type="entry name" value="DNA_methylase_N6_adenine_CS"/>
</dbReference>
<dbReference type="GO" id="GO:1904047">
    <property type="term" value="F:S-adenosyl-L-methionine binding"/>
    <property type="evidence" value="ECO:0007669"/>
    <property type="project" value="TreeGrafter"/>
</dbReference>
<evidence type="ECO:0000313" key="8">
    <source>
        <dbReference type="EMBL" id="MDN4833971.1"/>
    </source>
</evidence>
<accession>A0AAW7N9Y8</accession>
<evidence type="ECO:0000256" key="3">
    <source>
        <dbReference type="ARBA" id="ARBA00022603"/>
    </source>
</evidence>
<dbReference type="PRINTS" id="PR00505">
    <property type="entry name" value="D12N6MTFRASE"/>
</dbReference>
<dbReference type="PANTHER" id="PTHR30481">
    <property type="entry name" value="DNA ADENINE METHYLASE"/>
    <property type="match status" value="1"/>
</dbReference>
<dbReference type="GO" id="GO:0043565">
    <property type="term" value="F:sequence-specific DNA binding"/>
    <property type="evidence" value="ECO:0007669"/>
    <property type="project" value="TreeGrafter"/>
</dbReference>
<evidence type="ECO:0000256" key="2">
    <source>
        <dbReference type="ARBA" id="ARBA00011900"/>
    </source>
</evidence>
<dbReference type="AlphaFoldDB" id="A0AAW7N9Y8"/>
<reference evidence="8" key="1">
    <citation type="submission" date="2023-07" db="EMBL/GenBank/DDBJ databases">
        <title>Complete genome sequence of Ligilactobacillus salivarius SRCM217594 isolated from Gallus gallus domesticus feces.</title>
        <authorList>
            <person name="Yang H.-G."/>
            <person name="Ryu M.-S."/>
            <person name="Ha G.-S."/>
            <person name="Yang H.-J."/>
            <person name="Jeong D.-Y."/>
        </authorList>
    </citation>
    <scope>NUCLEOTIDE SEQUENCE</scope>
    <source>
        <strain evidence="8">SRCM217594</strain>
    </source>
</reference>
<evidence type="ECO:0000256" key="4">
    <source>
        <dbReference type="ARBA" id="ARBA00022679"/>
    </source>
</evidence>
<dbReference type="InterPro" id="IPR029063">
    <property type="entry name" value="SAM-dependent_MTases_sf"/>
</dbReference>
<dbReference type="PANTHER" id="PTHR30481:SF3">
    <property type="entry name" value="DNA ADENINE METHYLASE"/>
    <property type="match status" value="1"/>
</dbReference>
<organism evidence="8 9">
    <name type="scientific">Ligilactobacillus salivarius</name>
    <dbReference type="NCBI Taxonomy" id="1624"/>
    <lineage>
        <taxon>Bacteria</taxon>
        <taxon>Bacillati</taxon>
        <taxon>Bacillota</taxon>
        <taxon>Bacilli</taxon>
        <taxon>Lactobacillales</taxon>
        <taxon>Lactobacillaceae</taxon>
        <taxon>Ligilactobacillus</taxon>
    </lineage>
</organism>
<comment type="similarity">
    <text evidence="1 7">Belongs to the N(4)/N(6)-methyltransferase family.</text>
</comment>
<proteinExistence type="inferred from homology"/>
<evidence type="ECO:0000256" key="7">
    <source>
        <dbReference type="RuleBase" id="RU361257"/>
    </source>
</evidence>
<dbReference type="RefSeq" id="WP_178847564.1">
    <property type="nucleotide sequence ID" value="NZ_CANCWW010000009.1"/>
</dbReference>
<dbReference type="Pfam" id="PF02086">
    <property type="entry name" value="MethyltransfD12"/>
    <property type="match status" value="2"/>
</dbReference>
<sequence>MITTQDLMKKYNISRQTVNNWIKQEKIPSPLNKKGHQNAWNYEQLELLDSNFNNETTKSLLKINNRRYLGSKQRMLPFIEKVVDDNTCDIRTVADIFGGTGVVANLFKEKGKNIIVNDILTSNYVSYQTWFSSSKIDENKIRNKLFELNHLSGVSGYVTKNFGNRYFSVDNAKKIDAIREQIEQYSDINFREKSILLTSLLYAMDKVANTVGHFDAFRKKMDNLTPIYLKLPELTDNKDNKIYNTDANELVKKIKADLVYIDTPYNSRGYENAYHVLENVIEWKKPAVEGIAKKAINRKEKSSEYTKARAPQAFADLISHINAKYILVSYNNMAKKGNSRSNAKISNEEIIQILQTRGKVQVFDTDFSAFTTGKTNIKDHKELLYLCTVNTRQPKIVKSALNYTGSKHKLLPQLLPLFPSKCNTFIDLFCGGASVTVNLANLNIAKSYIANDIESHVIEFFNYLSKSDPQSFIQELDNKISYYGLSNTYKYGYNHYNCDSSQGLSKYNQDKFLTLRKDYNNSPSPLLFYLLIVFGFNNQIRFNKRNHYNLPVGKRDFNKNMRNKLTTFSNIIRENNITFSNHDFRDISFKAGDFIYADPPYLISNATYNENNGWTKDDELSLYAFLDLVDKKKAKFALSNVLVHKGKENDLLKKWAKKYHLHVLNYDYNNSNYHSTAKHNNTVEVLITNY</sequence>
<dbReference type="EC" id="2.1.1.72" evidence="2 7"/>
<comment type="catalytic activity">
    <reaction evidence="6 7">
        <text>a 2'-deoxyadenosine in DNA + S-adenosyl-L-methionine = an N(6)-methyl-2'-deoxyadenosine in DNA + S-adenosyl-L-homocysteine + H(+)</text>
        <dbReference type="Rhea" id="RHEA:15197"/>
        <dbReference type="Rhea" id="RHEA-COMP:12418"/>
        <dbReference type="Rhea" id="RHEA-COMP:12419"/>
        <dbReference type="ChEBI" id="CHEBI:15378"/>
        <dbReference type="ChEBI" id="CHEBI:57856"/>
        <dbReference type="ChEBI" id="CHEBI:59789"/>
        <dbReference type="ChEBI" id="CHEBI:90615"/>
        <dbReference type="ChEBI" id="CHEBI:90616"/>
        <dbReference type="EC" id="2.1.1.72"/>
    </reaction>
</comment>
<dbReference type="InterPro" id="IPR012327">
    <property type="entry name" value="MeTrfase_D12"/>
</dbReference>
<keyword evidence="3 7" id="KW-0489">Methyltransferase</keyword>
<dbReference type="GO" id="GO:0006298">
    <property type="term" value="P:mismatch repair"/>
    <property type="evidence" value="ECO:0007669"/>
    <property type="project" value="TreeGrafter"/>
</dbReference>
<keyword evidence="5 7" id="KW-0949">S-adenosyl-L-methionine</keyword>
<dbReference type="NCBIfam" id="TIGR00571">
    <property type="entry name" value="dam"/>
    <property type="match status" value="1"/>
</dbReference>
<comment type="caution">
    <text evidence="8">The sequence shown here is derived from an EMBL/GenBank/DDBJ whole genome shotgun (WGS) entry which is preliminary data.</text>
</comment>
<gene>
    <name evidence="8" type="ORF">QYC35_07125</name>
</gene>
<dbReference type="PROSITE" id="PS00092">
    <property type="entry name" value="N6_MTASE"/>
    <property type="match status" value="1"/>
</dbReference>
<dbReference type="GO" id="GO:0009307">
    <property type="term" value="P:DNA restriction-modification system"/>
    <property type="evidence" value="ECO:0007669"/>
    <property type="project" value="InterPro"/>
</dbReference>
<dbReference type="Gene3D" id="1.10.1020.10">
    <property type="entry name" value="Adenine-specific Methyltransferase, Domain 2"/>
    <property type="match status" value="2"/>
</dbReference>
<dbReference type="InterPro" id="IPR012186">
    <property type="entry name" value="Ade-mod_methylase_MStsI"/>
</dbReference>
<dbReference type="EMBL" id="JAUIQT010000001">
    <property type="protein sequence ID" value="MDN4833971.1"/>
    <property type="molecule type" value="Genomic_DNA"/>
</dbReference>
<dbReference type="InterPro" id="IPR023095">
    <property type="entry name" value="Ade_MeTrfase_dom_2"/>
</dbReference>
<evidence type="ECO:0000313" key="9">
    <source>
        <dbReference type="Proteomes" id="UP001174888"/>
    </source>
</evidence>
<evidence type="ECO:0000256" key="6">
    <source>
        <dbReference type="ARBA" id="ARBA00047942"/>
    </source>
</evidence>
<dbReference type="GO" id="GO:0009007">
    <property type="term" value="F:site-specific DNA-methyltransferase (adenine-specific) activity"/>
    <property type="evidence" value="ECO:0007669"/>
    <property type="project" value="UniProtKB-UniRule"/>
</dbReference>
<evidence type="ECO:0000256" key="5">
    <source>
        <dbReference type="ARBA" id="ARBA00022691"/>
    </source>
</evidence>
<name>A0AAW7N9Y8_9LACO</name>
<dbReference type="Proteomes" id="UP001174888">
    <property type="component" value="Unassembled WGS sequence"/>
</dbReference>
<keyword evidence="4 7" id="KW-0808">Transferase</keyword>
<dbReference type="SUPFAM" id="SSF53335">
    <property type="entry name" value="S-adenosyl-L-methionine-dependent methyltransferases"/>
    <property type="match status" value="2"/>
</dbReference>
<dbReference type="GO" id="GO:0032259">
    <property type="term" value="P:methylation"/>
    <property type="evidence" value="ECO:0007669"/>
    <property type="project" value="UniProtKB-KW"/>
</dbReference>